<name>A0ABV8M1J9_9ACTN</name>
<dbReference type="PIRSF" id="PIRSF006493">
    <property type="entry name" value="Prok_Ku"/>
    <property type="match status" value="1"/>
</dbReference>
<dbReference type="RefSeq" id="WP_253758597.1">
    <property type="nucleotide sequence ID" value="NZ_JAMZDZ010000001.1"/>
</dbReference>
<reference evidence="7" key="1">
    <citation type="journal article" date="2019" name="Int. J. Syst. Evol. Microbiol.">
        <title>The Global Catalogue of Microorganisms (GCM) 10K type strain sequencing project: providing services to taxonomists for standard genome sequencing and annotation.</title>
        <authorList>
            <consortium name="The Broad Institute Genomics Platform"/>
            <consortium name="The Broad Institute Genome Sequencing Center for Infectious Disease"/>
            <person name="Wu L."/>
            <person name="Ma J."/>
        </authorList>
    </citation>
    <scope>NUCLEOTIDE SEQUENCE [LARGE SCALE GENOMIC DNA]</scope>
    <source>
        <strain evidence="7">CGMCC 4.7289</strain>
    </source>
</reference>
<comment type="function">
    <text evidence="3">With LigD forms a non-homologous end joining (NHEJ) DNA repair enzyme, which repairs dsDNA breaks with reduced fidelity. Binds linear dsDNA with 5'- and 3'- overhangs but not closed circular dsDNA nor ssDNA. Recruits and stimulates the ligase activity of LigD.</text>
</comment>
<dbReference type="Proteomes" id="UP001595816">
    <property type="component" value="Unassembled WGS sequence"/>
</dbReference>
<comment type="similarity">
    <text evidence="3">Belongs to the prokaryotic Ku family.</text>
</comment>
<keyword evidence="3" id="KW-0234">DNA repair</keyword>
<evidence type="ECO:0000313" key="6">
    <source>
        <dbReference type="EMBL" id="MFC4136512.1"/>
    </source>
</evidence>
<keyword evidence="2 3" id="KW-0233">DNA recombination</keyword>
<dbReference type="InterPro" id="IPR016194">
    <property type="entry name" value="SPOC-like_C_dom_sf"/>
</dbReference>
<feature type="region of interest" description="Disordered" evidence="4">
    <location>
        <begin position="254"/>
        <end position="337"/>
    </location>
</feature>
<dbReference type="SUPFAM" id="SSF100939">
    <property type="entry name" value="SPOC domain-like"/>
    <property type="match status" value="1"/>
</dbReference>
<keyword evidence="7" id="KW-1185">Reference proteome</keyword>
<dbReference type="Pfam" id="PF02735">
    <property type="entry name" value="Ku"/>
    <property type="match status" value="1"/>
</dbReference>
<proteinExistence type="inferred from homology"/>
<feature type="compositionally biased region" description="Low complexity" evidence="4">
    <location>
        <begin position="265"/>
        <end position="329"/>
    </location>
</feature>
<dbReference type="Gene3D" id="2.40.290.10">
    <property type="match status" value="1"/>
</dbReference>
<comment type="subunit">
    <text evidence="3">Homodimer. Interacts with LigD.</text>
</comment>
<evidence type="ECO:0000256" key="4">
    <source>
        <dbReference type="SAM" id="MobiDB-lite"/>
    </source>
</evidence>
<protein>
    <recommendedName>
        <fullName evidence="3">Non-homologous end joining protein Ku</fullName>
    </recommendedName>
</protein>
<feature type="domain" description="Ku" evidence="5">
    <location>
        <begin position="55"/>
        <end position="183"/>
    </location>
</feature>
<dbReference type="HAMAP" id="MF_01875">
    <property type="entry name" value="Prokaryotic_Ku"/>
    <property type="match status" value="1"/>
</dbReference>
<keyword evidence="1 3" id="KW-0238">DNA-binding</keyword>
<evidence type="ECO:0000256" key="2">
    <source>
        <dbReference type="ARBA" id="ARBA00023172"/>
    </source>
</evidence>
<accession>A0ABV8M1J9</accession>
<comment type="caution">
    <text evidence="6">The sequence shown here is derived from an EMBL/GenBank/DDBJ whole genome shotgun (WGS) entry which is preliminary data.</text>
</comment>
<keyword evidence="3" id="KW-0227">DNA damage</keyword>
<dbReference type="SMART" id="SM00559">
    <property type="entry name" value="Ku78"/>
    <property type="match status" value="1"/>
</dbReference>
<organism evidence="6 7">
    <name type="scientific">Hamadaea flava</name>
    <dbReference type="NCBI Taxonomy" id="1742688"/>
    <lineage>
        <taxon>Bacteria</taxon>
        <taxon>Bacillati</taxon>
        <taxon>Actinomycetota</taxon>
        <taxon>Actinomycetes</taxon>
        <taxon>Micromonosporales</taxon>
        <taxon>Micromonosporaceae</taxon>
        <taxon>Hamadaea</taxon>
    </lineage>
</organism>
<sequence>MATMRALWKGSISLGLVGVPVKLYTATEEKNLRFHQVHAADGGRIQMKRVCSADGEEVPYAEIGKGIEVDGEMVVLTDHDLDEVPVATAKTVNVLEFVPSEQVDPILFDKAYYLAPDGAAALKPYLLIKEALGRADRVGIAKIALRQKEHLAAIRVRDDVLVLSMMLWPDEVREPDFDFAGKDAKIRPQERQMALALVESMAGDFDPAEHTDEYREAVQELVEAKLNGETIAVPAEKPTKSTDLLSVLTASVEAARDRGGRPAKKAAPAAKTAPAAKSTAKKAPAAKSTTKKSATTAKAASSKSASPKASASKSTGSKAKSATKAAPAKKTTRKKAA</sequence>
<evidence type="ECO:0000256" key="3">
    <source>
        <dbReference type="HAMAP-Rule" id="MF_01875"/>
    </source>
</evidence>
<dbReference type="InterPro" id="IPR006164">
    <property type="entry name" value="DNA_bd_Ku70/Ku80"/>
</dbReference>
<evidence type="ECO:0000256" key="1">
    <source>
        <dbReference type="ARBA" id="ARBA00023125"/>
    </source>
</evidence>
<evidence type="ECO:0000313" key="7">
    <source>
        <dbReference type="Proteomes" id="UP001595816"/>
    </source>
</evidence>
<dbReference type="PANTHER" id="PTHR41251">
    <property type="entry name" value="NON-HOMOLOGOUS END JOINING PROTEIN KU"/>
    <property type="match status" value="1"/>
</dbReference>
<evidence type="ECO:0000259" key="5">
    <source>
        <dbReference type="SMART" id="SM00559"/>
    </source>
</evidence>
<dbReference type="InterPro" id="IPR009187">
    <property type="entry name" value="Prok_Ku"/>
</dbReference>
<dbReference type="CDD" id="cd00789">
    <property type="entry name" value="KU_like"/>
    <property type="match status" value="1"/>
</dbReference>
<dbReference type="PANTHER" id="PTHR41251:SF1">
    <property type="entry name" value="NON-HOMOLOGOUS END JOINING PROTEIN KU"/>
    <property type="match status" value="1"/>
</dbReference>
<dbReference type="NCBIfam" id="TIGR02772">
    <property type="entry name" value="Ku_bact"/>
    <property type="match status" value="1"/>
</dbReference>
<dbReference type="EMBL" id="JBHSAY010000031">
    <property type="protein sequence ID" value="MFC4136512.1"/>
    <property type="molecule type" value="Genomic_DNA"/>
</dbReference>
<gene>
    <name evidence="3" type="primary">ku</name>
    <name evidence="6" type="ORF">ACFOZ4_38385</name>
</gene>